<sequence length="210" mass="22821">MSLPSSRPELSQAARVGVVSRGFHRVCRRRGDGKILRPQPAPPATADPDVLARPTSLATSKQGCQSVELASPSIASYNNESVDIFISIPPNEYSKGIHAAPINDSDMRGISGKRMPRTIRGAEPPESGPDSDRVSRPVGMSTSCSEPFFASTLILRHQPTHDYDTIRPSDINPISASYNHPDHTAALHLTARLPDHLLHQRLRSFQSCAS</sequence>
<accession>M2ZMW9</accession>
<gene>
    <name evidence="2" type="ORF">MYCFIDRAFT_177400</name>
</gene>
<evidence type="ECO:0000313" key="2">
    <source>
        <dbReference type="EMBL" id="EME80459.1"/>
    </source>
</evidence>
<dbReference type="KEGG" id="pfj:MYCFIDRAFT_177400"/>
<dbReference type="VEuPathDB" id="FungiDB:MYCFIDRAFT_177400"/>
<feature type="region of interest" description="Disordered" evidence="1">
    <location>
        <begin position="30"/>
        <end position="59"/>
    </location>
</feature>
<dbReference type="Proteomes" id="UP000016932">
    <property type="component" value="Unassembled WGS sequence"/>
</dbReference>
<protein>
    <submittedName>
        <fullName evidence="2">Uncharacterized protein</fullName>
    </submittedName>
</protein>
<organism evidence="2 3">
    <name type="scientific">Pseudocercospora fijiensis (strain CIRAD86)</name>
    <name type="common">Black leaf streak disease fungus</name>
    <name type="synonym">Mycosphaerella fijiensis</name>
    <dbReference type="NCBI Taxonomy" id="383855"/>
    <lineage>
        <taxon>Eukaryota</taxon>
        <taxon>Fungi</taxon>
        <taxon>Dikarya</taxon>
        <taxon>Ascomycota</taxon>
        <taxon>Pezizomycotina</taxon>
        <taxon>Dothideomycetes</taxon>
        <taxon>Dothideomycetidae</taxon>
        <taxon>Mycosphaerellales</taxon>
        <taxon>Mycosphaerellaceae</taxon>
        <taxon>Pseudocercospora</taxon>
    </lineage>
</organism>
<keyword evidence="3" id="KW-1185">Reference proteome</keyword>
<evidence type="ECO:0000313" key="3">
    <source>
        <dbReference type="Proteomes" id="UP000016932"/>
    </source>
</evidence>
<dbReference type="GeneID" id="19333733"/>
<dbReference type="HOGENOM" id="CLU_1310607_0_0_1"/>
<feature type="region of interest" description="Disordered" evidence="1">
    <location>
        <begin position="116"/>
        <end position="141"/>
    </location>
</feature>
<dbReference type="EMBL" id="KB446561">
    <property type="protein sequence ID" value="EME80459.1"/>
    <property type="molecule type" value="Genomic_DNA"/>
</dbReference>
<proteinExistence type="predicted"/>
<dbReference type="AlphaFoldDB" id="M2ZMW9"/>
<reference evidence="2 3" key="1">
    <citation type="journal article" date="2012" name="PLoS Pathog.">
        <title>Diverse lifestyles and strategies of plant pathogenesis encoded in the genomes of eighteen Dothideomycetes fungi.</title>
        <authorList>
            <person name="Ohm R.A."/>
            <person name="Feau N."/>
            <person name="Henrissat B."/>
            <person name="Schoch C.L."/>
            <person name="Horwitz B.A."/>
            <person name="Barry K.W."/>
            <person name="Condon B.J."/>
            <person name="Copeland A.C."/>
            <person name="Dhillon B."/>
            <person name="Glaser F."/>
            <person name="Hesse C.N."/>
            <person name="Kosti I."/>
            <person name="LaButti K."/>
            <person name="Lindquist E.A."/>
            <person name="Lucas S."/>
            <person name="Salamov A.A."/>
            <person name="Bradshaw R.E."/>
            <person name="Ciuffetti L."/>
            <person name="Hamelin R.C."/>
            <person name="Kema G.H.J."/>
            <person name="Lawrence C."/>
            <person name="Scott J.A."/>
            <person name="Spatafora J.W."/>
            <person name="Turgeon B.G."/>
            <person name="de Wit P.J.G.M."/>
            <person name="Zhong S."/>
            <person name="Goodwin S.B."/>
            <person name="Grigoriev I.V."/>
        </authorList>
    </citation>
    <scope>NUCLEOTIDE SEQUENCE [LARGE SCALE GENOMIC DNA]</scope>
    <source>
        <strain evidence="2 3">CIRAD86</strain>
    </source>
</reference>
<evidence type="ECO:0000256" key="1">
    <source>
        <dbReference type="SAM" id="MobiDB-lite"/>
    </source>
</evidence>
<name>M2ZMW9_PSEFD</name>
<dbReference type="RefSeq" id="XP_007929388.1">
    <property type="nucleotide sequence ID" value="XM_007931197.1"/>
</dbReference>